<sequence>MLDNHNRVTFAFQTAYDFQQQGDVGEVQAGGGFVEDIECSAGVAFGEFQGEFDALGFAAGEGGGGLAETDVAEAYVHQGLQFARYGGDGVEKFAGFFDGHVEDLADVFAFVLDFEGFAVVAFAVADFAGDVHVGQEVHFDFNHAVALASFAAAAFDVEGESADVVAAFSREGYAGEEFADGGEQAGVGGGVGTRGAANGGLVNVDDFVEVFEAVDVVVWGGFFLGAVEFAGGDFGEGVVNQGGFAAAGYAGDAGNQSERQFEGNVFEVVAARAFEDEHSLGIDGRAFRRHGNGFFATEVLSGNGLLAFGDVFGCVGNQYVAAVFACARAHIDDEIGFADGVFVMFDHNHAVAQIAQAFEGGEQAVVVALVQADGGFVQNVHHAGQSAADLAGEADALGFAAGKGFGGTS</sequence>
<comment type="caution">
    <text evidence="1">The sequence shown here is derived from an EMBL/GenBank/DDBJ whole genome shotgun (WGS) entry which is preliminary data.</text>
</comment>
<gene>
    <name evidence="1" type="ORF">NEISUBOT_04108</name>
</gene>
<accession>A0A9W5IRB5</accession>
<dbReference type="EMBL" id="ACEO02000004">
    <property type="protein sequence ID" value="EFC52362.1"/>
    <property type="molecule type" value="Genomic_DNA"/>
</dbReference>
<dbReference type="AlphaFoldDB" id="A0A9W5IRB5"/>
<name>A0A9W5IRB5_NEISU</name>
<evidence type="ECO:0000313" key="2">
    <source>
        <dbReference type="Proteomes" id="UP000004621"/>
    </source>
</evidence>
<proteinExistence type="predicted"/>
<dbReference type="Proteomes" id="UP000004621">
    <property type="component" value="Unassembled WGS sequence"/>
</dbReference>
<protein>
    <submittedName>
        <fullName evidence="1">Uncharacterized protein</fullName>
    </submittedName>
</protein>
<evidence type="ECO:0000313" key="1">
    <source>
        <dbReference type="EMBL" id="EFC52362.1"/>
    </source>
</evidence>
<reference evidence="1 2" key="1">
    <citation type="submission" date="2010-01" db="EMBL/GenBank/DDBJ databases">
        <authorList>
            <person name="Weinstock G."/>
            <person name="Sodergren E."/>
            <person name="Clifton S."/>
            <person name="Fulton L."/>
            <person name="Fulton B."/>
            <person name="Courtney L."/>
            <person name="Fronick C."/>
            <person name="Harrison M."/>
            <person name="Strong C."/>
            <person name="Farmer C."/>
            <person name="Delahaunty K."/>
            <person name="Markovic C."/>
            <person name="Hall O."/>
            <person name="Minx P."/>
            <person name="Tomlinson C."/>
            <person name="Mitreva M."/>
            <person name="Nelson J."/>
            <person name="Hou S."/>
            <person name="Wollam A."/>
            <person name="Pepin K.H."/>
            <person name="Johnson M."/>
            <person name="Bhonagiri V."/>
            <person name="Nash W.E."/>
            <person name="Warren W."/>
            <person name="Chinwalla A."/>
            <person name="Mardis E.R."/>
            <person name="Wilson R.K."/>
        </authorList>
    </citation>
    <scope>NUCLEOTIDE SEQUENCE [LARGE SCALE GENOMIC DNA]</scope>
    <source>
        <strain evidence="1 2">NJ9703</strain>
    </source>
</reference>
<organism evidence="1 2">
    <name type="scientific">Neisseria subflava NJ9703</name>
    <dbReference type="NCBI Taxonomy" id="546268"/>
    <lineage>
        <taxon>Bacteria</taxon>
        <taxon>Pseudomonadati</taxon>
        <taxon>Pseudomonadota</taxon>
        <taxon>Betaproteobacteria</taxon>
        <taxon>Neisseriales</taxon>
        <taxon>Neisseriaceae</taxon>
        <taxon>Neisseria</taxon>
    </lineage>
</organism>
<dbReference type="AntiFam" id="ANF00159">
    <property type="entry name" value="Shadow ORF (opposite uvrA)"/>
</dbReference>